<accession>A0A699JQD7</accession>
<feature type="compositionally biased region" description="Basic and acidic residues" evidence="1">
    <location>
        <begin position="1"/>
        <end position="15"/>
    </location>
</feature>
<reference evidence="2" key="1">
    <citation type="journal article" date="2019" name="Sci. Rep.">
        <title>Draft genome of Tanacetum cinerariifolium, the natural source of mosquito coil.</title>
        <authorList>
            <person name="Yamashiro T."/>
            <person name="Shiraishi A."/>
            <person name="Satake H."/>
            <person name="Nakayama K."/>
        </authorList>
    </citation>
    <scope>NUCLEOTIDE SEQUENCE</scope>
</reference>
<dbReference type="AlphaFoldDB" id="A0A699JQD7"/>
<proteinExistence type="predicted"/>
<sequence length="199" mass="23466">MSFRRNEDRLRKSHENFQPLQESSQKLSSHMKNQEHYTNATSSKPTKPQSEWINLMHGDQSLKTLNCQQQKKQLKPCETYRQLYNAKPKYALGDQPKTTTRQIREKTFESKTRKPEEFSSNWKLLHRDWDATASNFPENDVSTDDNKDRYNRKGFLKDDDARSDDSIFIVDPGCDDCFLQVIKLNRPVPFCSNARRARM</sequence>
<name>A0A699JQD7_TANCI</name>
<feature type="compositionally biased region" description="Polar residues" evidence="1">
    <location>
        <begin position="16"/>
        <end position="50"/>
    </location>
</feature>
<comment type="caution">
    <text evidence="2">The sequence shown here is derived from an EMBL/GenBank/DDBJ whole genome shotgun (WGS) entry which is preliminary data.</text>
</comment>
<gene>
    <name evidence="2" type="ORF">Tci_623972</name>
</gene>
<organism evidence="2">
    <name type="scientific">Tanacetum cinerariifolium</name>
    <name type="common">Dalmatian daisy</name>
    <name type="synonym">Chrysanthemum cinerariifolium</name>
    <dbReference type="NCBI Taxonomy" id="118510"/>
    <lineage>
        <taxon>Eukaryota</taxon>
        <taxon>Viridiplantae</taxon>
        <taxon>Streptophyta</taxon>
        <taxon>Embryophyta</taxon>
        <taxon>Tracheophyta</taxon>
        <taxon>Spermatophyta</taxon>
        <taxon>Magnoliopsida</taxon>
        <taxon>eudicotyledons</taxon>
        <taxon>Gunneridae</taxon>
        <taxon>Pentapetalae</taxon>
        <taxon>asterids</taxon>
        <taxon>campanulids</taxon>
        <taxon>Asterales</taxon>
        <taxon>Asteraceae</taxon>
        <taxon>Asteroideae</taxon>
        <taxon>Anthemideae</taxon>
        <taxon>Anthemidinae</taxon>
        <taxon>Tanacetum</taxon>
    </lineage>
</organism>
<feature type="region of interest" description="Disordered" evidence="1">
    <location>
        <begin position="1"/>
        <end position="50"/>
    </location>
</feature>
<dbReference type="EMBL" id="BKCJ010438411">
    <property type="protein sequence ID" value="GFA52000.1"/>
    <property type="molecule type" value="Genomic_DNA"/>
</dbReference>
<protein>
    <submittedName>
        <fullName evidence="2">Uncharacterized protein</fullName>
    </submittedName>
</protein>
<feature type="region of interest" description="Disordered" evidence="1">
    <location>
        <begin position="134"/>
        <end position="153"/>
    </location>
</feature>
<evidence type="ECO:0000256" key="1">
    <source>
        <dbReference type="SAM" id="MobiDB-lite"/>
    </source>
</evidence>
<feature type="compositionally biased region" description="Basic and acidic residues" evidence="1">
    <location>
        <begin position="144"/>
        <end position="153"/>
    </location>
</feature>
<evidence type="ECO:0000313" key="2">
    <source>
        <dbReference type="EMBL" id="GFA52000.1"/>
    </source>
</evidence>